<evidence type="ECO:0000313" key="3">
    <source>
        <dbReference type="Proteomes" id="UP001152798"/>
    </source>
</evidence>
<dbReference type="CDD" id="cd17724">
    <property type="entry name" value="BRCT_p53bp1_rpt2"/>
    <property type="match status" value="1"/>
</dbReference>
<feature type="region of interest" description="Disordered" evidence="1">
    <location>
        <begin position="548"/>
        <end position="611"/>
    </location>
</feature>
<feature type="compositionally biased region" description="Low complexity" evidence="1">
    <location>
        <begin position="25"/>
        <end position="36"/>
    </location>
</feature>
<gene>
    <name evidence="2" type="ORF">NEZAVI_LOCUS15125</name>
</gene>
<feature type="compositionally biased region" description="Polar residues" evidence="1">
    <location>
        <begin position="49"/>
        <end position="62"/>
    </location>
</feature>
<feature type="compositionally biased region" description="Polar residues" evidence="1">
    <location>
        <begin position="151"/>
        <end position="160"/>
    </location>
</feature>
<proteinExistence type="predicted"/>
<dbReference type="InterPro" id="IPR036420">
    <property type="entry name" value="BRCT_dom_sf"/>
</dbReference>
<dbReference type="GO" id="GO:0042393">
    <property type="term" value="F:histone binding"/>
    <property type="evidence" value="ECO:0007669"/>
    <property type="project" value="TreeGrafter"/>
</dbReference>
<sequence>MEKKSDSDAEHSLWSQDTELISVPSEENNLSLEISSTALPLEPDDSDQSGRNVPSTTACSTPHESKLALSAKRRFESSSEDLSPRKKKTKGSISPVRRPALFSSSNGTEFTNGSDSEITSGGMNMNLHSIKKPEVIYAKASSSDLSAESSNQKSDSQASTFLKAMSPPTTYLEKVKSFKKKDQDKEPAAKESKIKHFTEEFVCSISYTIDEMKKDLVSLNIKEVSRPLCDSKNASNKLSLSSGTLADISGSDGGSGHSGIEKFTLPPKLSITSTSSMSSVSSSSSSLPSTANKLQHSLNKFLVPQVLELKKQMDYRCKSNVCQCFCSKFVACLLKQHLPSRCITPEMLSSSSENIKTDSQEFMDGQQEITNKQLLKKHKSDVPVISEEVSDESKFPCNSSQSSIYVPSCTNLPVFAKWPGNSWFYPGIIENADEDTWHTSSHLEVKFCDGTVRNTRTTNLFPAYLLPTKTEVTYEKDGNSETIIITSVNRLPNNELLLVSESGESTPFQKICFSSAHYKEFLKENSAVLTPRKTPKFSISIANVQQGKRARKVVRTGSSCNSESKPKFSSSSKKTPSSRLKVTKRGRGISDGSSNDLAKSEKKKIRISSQKKSNIEAKVKETSTPHIEVETEKKEVVRKLCLEAETPGCSYKDCKDTQKLDSSEHSLSTDTESSGIQKIVVDEISCPTLDEELIIDISRRSFRNKSSWKKTTGYVPKYEDNRLGPLPEMECFSNYNFVLTHSKKKLKPIRKSSEEETFSEEGTDFEDYYETKVPFDYLWLREQILSGGGKVFKSLLDVHKEEYSNTIVIADNIFETPNYLLAVSLGIPIYRHDLIIDCCIKKKHLKDVISHAMKMPNGRSLDSGEWVETSARCSLKGYCCLLSLNVNPSTLKFWKKLLLNAGAVVIEGDLIKIISEQQSRISFIIGDPSLPEEILILANCYQIPTVSTIWLSQSIIQGKPRSYNAHPEYDIYYIAS</sequence>
<dbReference type="GO" id="GO:0000077">
    <property type="term" value="P:DNA damage checkpoint signaling"/>
    <property type="evidence" value="ECO:0007669"/>
    <property type="project" value="TreeGrafter"/>
</dbReference>
<organism evidence="2 3">
    <name type="scientific">Nezara viridula</name>
    <name type="common">Southern green stink bug</name>
    <name type="synonym">Cimex viridulus</name>
    <dbReference type="NCBI Taxonomy" id="85310"/>
    <lineage>
        <taxon>Eukaryota</taxon>
        <taxon>Metazoa</taxon>
        <taxon>Ecdysozoa</taxon>
        <taxon>Arthropoda</taxon>
        <taxon>Hexapoda</taxon>
        <taxon>Insecta</taxon>
        <taxon>Pterygota</taxon>
        <taxon>Neoptera</taxon>
        <taxon>Paraneoptera</taxon>
        <taxon>Hemiptera</taxon>
        <taxon>Heteroptera</taxon>
        <taxon>Panheteroptera</taxon>
        <taxon>Pentatomomorpha</taxon>
        <taxon>Pentatomoidea</taxon>
        <taxon>Pentatomidae</taxon>
        <taxon>Pentatominae</taxon>
        <taxon>Nezara</taxon>
    </lineage>
</organism>
<feature type="region of interest" description="Disordered" evidence="1">
    <location>
        <begin position="141"/>
        <end position="165"/>
    </location>
</feature>
<reference evidence="2" key="1">
    <citation type="submission" date="2022-01" db="EMBL/GenBank/DDBJ databases">
        <authorList>
            <person name="King R."/>
        </authorList>
    </citation>
    <scope>NUCLEOTIDE SEQUENCE</scope>
</reference>
<dbReference type="OrthoDB" id="129353at2759"/>
<evidence type="ECO:0000313" key="2">
    <source>
        <dbReference type="EMBL" id="CAH1407405.1"/>
    </source>
</evidence>
<feature type="compositionally biased region" description="Low complexity" evidence="1">
    <location>
        <begin position="558"/>
        <end position="580"/>
    </location>
</feature>
<dbReference type="Gene3D" id="3.40.50.10190">
    <property type="entry name" value="BRCT domain"/>
    <property type="match status" value="2"/>
</dbReference>
<feature type="compositionally biased region" description="Polar residues" evidence="1">
    <location>
        <begin position="102"/>
        <end position="126"/>
    </location>
</feature>
<dbReference type="Proteomes" id="UP001152798">
    <property type="component" value="Chromosome 7"/>
</dbReference>
<evidence type="ECO:0000256" key="1">
    <source>
        <dbReference type="SAM" id="MobiDB-lite"/>
    </source>
</evidence>
<keyword evidence="3" id="KW-1185">Reference proteome</keyword>
<dbReference type="GO" id="GO:0045944">
    <property type="term" value="P:positive regulation of transcription by RNA polymerase II"/>
    <property type="evidence" value="ECO:0007669"/>
    <property type="project" value="TreeGrafter"/>
</dbReference>
<accession>A0A9P0HSW0</accession>
<dbReference type="GO" id="GO:0005634">
    <property type="term" value="C:nucleus"/>
    <property type="evidence" value="ECO:0007669"/>
    <property type="project" value="TreeGrafter"/>
</dbReference>
<dbReference type="InterPro" id="IPR047252">
    <property type="entry name" value="TP53BP1-like"/>
</dbReference>
<evidence type="ECO:0008006" key="4">
    <source>
        <dbReference type="Google" id="ProtNLM"/>
    </source>
</evidence>
<feature type="compositionally biased region" description="Low complexity" evidence="1">
    <location>
        <begin position="141"/>
        <end position="150"/>
    </location>
</feature>
<dbReference type="SUPFAM" id="SSF52113">
    <property type="entry name" value="BRCT domain"/>
    <property type="match status" value="2"/>
</dbReference>
<dbReference type="InterPro" id="IPR047250">
    <property type="entry name" value="BRCT_p53bp1-like_rpt2"/>
</dbReference>
<dbReference type="EMBL" id="OV725083">
    <property type="protein sequence ID" value="CAH1407405.1"/>
    <property type="molecule type" value="Genomic_DNA"/>
</dbReference>
<dbReference type="PANTHER" id="PTHR15321">
    <property type="entry name" value="TUMOR SUPPRESSOR P53-BINDING PROTEIN 1"/>
    <property type="match status" value="1"/>
</dbReference>
<feature type="region of interest" description="Disordered" evidence="1">
    <location>
        <begin position="1"/>
        <end position="126"/>
    </location>
</feature>
<name>A0A9P0HSW0_NEZVI</name>
<dbReference type="Pfam" id="PF18428">
    <property type="entry name" value="BRCT_3"/>
    <property type="match status" value="1"/>
</dbReference>
<protein>
    <recommendedName>
        <fullName evidence="4">Tumor suppressor p53-binding protein 1</fullName>
    </recommendedName>
</protein>
<feature type="compositionally biased region" description="Basic and acidic residues" evidence="1">
    <location>
        <begin position="1"/>
        <end position="11"/>
    </location>
</feature>
<dbReference type="PANTHER" id="PTHR15321:SF3">
    <property type="entry name" value="TP53-BINDING PROTEIN 1"/>
    <property type="match status" value="1"/>
</dbReference>
<dbReference type="AlphaFoldDB" id="A0A9P0HSW0"/>